<feature type="transmembrane region" description="Helical" evidence="7">
    <location>
        <begin position="42"/>
        <end position="63"/>
    </location>
</feature>
<dbReference type="SUPFAM" id="SSF103473">
    <property type="entry name" value="MFS general substrate transporter"/>
    <property type="match status" value="1"/>
</dbReference>
<dbReference type="InterPro" id="IPR022324">
    <property type="entry name" value="Bacilysin_exporter_BacE_put"/>
</dbReference>
<comment type="caution">
    <text evidence="9">The sequence shown here is derived from an EMBL/GenBank/DDBJ whole genome shotgun (WGS) entry which is preliminary data.</text>
</comment>
<dbReference type="InterPro" id="IPR036259">
    <property type="entry name" value="MFS_trans_sf"/>
</dbReference>
<dbReference type="GO" id="GO:0022857">
    <property type="term" value="F:transmembrane transporter activity"/>
    <property type="evidence" value="ECO:0007669"/>
    <property type="project" value="InterPro"/>
</dbReference>
<keyword evidence="4 7" id="KW-0812">Transmembrane</keyword>
<evidence type="ECO:0000256" key="6">
    <source>
        <dbReference type="ARBA" id="ARBA00023136"/>
    </source>
</evidence>
<evidence type="ECO:0000256" key="1">
    <source>
        <dbReference type="ARBA" id="ARBA00004651"/>
    </source>
</evidence>
<keyword evidence="6 7" id="KW-0472">Membrane</keyword>
<gene>
    <name evidence="9" type="ORF">HHJ78_11415</name>
</gene>
<evidence type="ECO:0000256" key="3">
    <source>
        <dbReference type="ARBA" id="ARBA00022475"/>
    </source>
</evidence>
<organism evidence="9 10">
    <name type="scientific">Mobiluncus mulieris</name>
    <dbReference type="NCBI Taxonomy" id="2052"/>
    <lineage>
        <taxon>Bacteria</taxon>
        <taxon>Bacillati</taxon>
        <taxon>Actinomycetota</taxon>
        <taxon>Actinomycetes</taxon>
        <taxon>Actinomycetales</taxon>
        <taxon>Actinomycetaceae</taxon>
        <taxon>Mobiluncus</taxon>
    </lineage>
</organism>
<feature type="transmembrane region" description="Helical" evidence="7">
    <location>
        <begin position="344"/>
        <end position="366"/>
    </location>
</feature>
<name>A0A7Y0U357_9ACTO</name>
<feature type="transmembrane region" description="Helical" evidence="7">
    <location>
        <begin position="75"/>
        <end position="96"/>
    </location>
</feature>
<reference evidence="9 10" key="1">
    <citation type="submission" date="2020-04" db="EMBL/GenBank/DDBJ databases">
        <title>Antimicrobial susceptibility and clonality of vaginal-derived multi-drug resistant Mobiluncus isolates in China.</title>
        <authorList>
            <person name="Zhang X."/>
        </authorList>
    </citation>
    <scope>NUCLEOTIDE SEQUENCE [LARGE SCALE GENOMIC DNA]</scope>
    <source>
        <strain evidence="9 10">13</strain>
    </source>
</reference>
<keyword evidence="5 7" id="KW-1133">Transmembrane helix</keyword>
<keyword evidence="2" id="KW-0813">Transport</keyword>
<feature type="transmembrane region" description="Helical" evidence="7">
    <location>
        <begin position="310"/>
        <end position="332"/>
    </location>
</feature>
<feature type="transmembrane region" description="Helical" evidence="7">
    <location>
        <begin position="372"/>
        <end position="391"/>
    </location>
</feature>
<feature type="transmembrane region" description="Helical" evidence="7">
    <location>
        <begin position="12"/>
        <end position="36"/>
    </location>
</feature>
<keyword evidence="3" id="KW-1003">Cell membrane</keyword>
<dbReference type="Proteomes" id="UP000578252">
    <property type="component" value="Unassembled WGS sequence"/>
</dbReference>
<dbReference type="Gene3D" id="1.20.1250.20">
    <property type="entry name" value="MFS general substrate transporter like domains"/>
    <property type="match status" value="1"/>
</dbReference>
<evidence type="ECO:0000256" key="7">
    <source>
        <dbReference type="SAM" id="Phobius"/>
    </source>
</evidence>
<evidence type="ECO:0000313" key="10">
    <source>
        <dbReference type="Proteomes" id="UP000578252"/>
    </source>
</evidence>
<sequence>MEYPHWRRLAAFYVTSQTVSLLGSFLVHYAMIWYITLTTKSGSALAIATLCGFIPMFLISGFAGVWADRYSRRKLIVAADAVVALATLVVMLAFMSGYKELWLMYTVLAIRSLGSGVQSPAVNALTPQFVPKERLMKVNGILGSVQSLGNVASPAVAGILLTFWPLYLVFAVDVVTAIIGIFLLLVFVKVGHHNPGATHETSQLREFKLGLTYVRQHFFVGRFLTYQALCTFFLGGPVIIGNLQITRVFGADSWRLATVETCFGIGAAWGGLAVSAWAGVKQEYKTIGIALTLLGALTMGLAVSPQFWCFAGFTALIGLAVPYCSVPTMTLLQRTINPDQMGRVMSIFTMIATATLPLGSGILSSLADAFDVRLVMAISALGLVLSGLLFWSDRQFAKIPLPDAYSESESELEQPAATTVETAE</sequence>
<evidence type="ECO:0000256" key="4">
    <source>
        <dbReference type="ARBA" id="ARBA00022692"/>
    </source>
</evidence>
<dbReference type="Pfam" id="PF05977">
    <property type="entry name" value="MFS_3"/>
    <property type="match status" value="1"/>
</dbReference>
<dbReference type="InterPro" id="IPR010290">
    <property type="entry name" value="TM_effector"/>
</dbReference>
<evidence type="ECO:0000313" key="9">
    <source>
        <dbReference type="EMBL" id="NMW66089.1"/>
    </source>
</evidence>
<proteinExistence type="predicted"/>
<feature type="transmembrane region" description="Helical" evidence="7">
    <location>
        <begin position="167"/>
        <end position="188"/>
    </location>
</feature>
<evidence type="ECO:0000256" key="5">
    <source>
        <dbReference type="ARBA" id="ARBA00022989"/>
    </source>
</evidence>
<protein>
    <submittedName>
        <fullName evidence="9">MFS transporter</fullName>
    </submittedName>
</protein>
<feature type="domain" description="Major facilitator superfamily (MFS) profile" evidence="8">
    <location>
        <begin position="1"/>
        <end position="192"/>
    </location>
</feature>
<dbReference type="PANTHER" id="PTHR43266">
    <property type="entry name" value="MACROLIDE-EFFLUX PROTEIN"/>
    <property type="match status" value="1"/>
</dbReference>
<accession>A0A7Y0U357</accession>
<dbReference type="EMBL" id="JABCUR010000017">
    <property type="protein sequence ID" value="NMW66089.1"/>
    <property type="molecule type" value="Genomic_DNA"/>
</dbReference>
<dbReference type="GO" id="GO:0005886">
    <property type="term" value="C:plasma membrane"/>
    <property type="evidence" value="ECO:0007669"/>
    <property type="project" value="UniProtKB-SubCell"/>
</dbReference>
<dbReference type="RefSeq" id="WP_169772551.1">
    <property type="nucleotide sequence ID" value="NZ_JABCUR010000017.1"/>
</dbReference>
<dbReference type="AlphaFoldDB" id="A0A7Y0U357"/>
<evidence type="ECO:0000259" key="8">
    <source>
        <dbReference type="PROSITE" id="PS50850"/>
    </source>
</evidence>
<dbReference type="PANTHER" id="PTHR43266:SF10">
    <property type="entry name" value="BACILYSIN EXPORTER BACE-RELATED"/>
    <property type="match status" value="1"/>
</dbReference>
<dbReference type="CDD" id="cd06173">
    <property type="entry name" value="MFS_MefA_like"/>
    <property type="match status" value="1"/>
</dbReference>
<comment type="subcellular location">
    <subcellularLocation>
        <location evidence="1">Cell membrane</location>
        <topology evidence="1">Multi-pass membrane protein</topology>
    </subcellularLocation>
</comment>
<feature type="transmembrane region" description="Helical" evidence="7">
    <location>
        <begin position="287"/>
        <end position="304"/>
    </location>
</feature>
<dbReference type="InterPro" id="IPR020846">
    <property type="entry name" value="MFS_dom"/>
</dbReference>
<dbReference type="PROSITE" id="PS50850">
    <property type="entry name" value="MFS"/>
    <property type="match status" value="1"/>
</dbReference>
<feature type="transmembrane region" description="Helical" evidence="7">
    <location>
        <begin position="257"/>
        <end position="280"/>
    </location>
</feature>
<feature type="transmembrane region" description="Helical" evidence="7">
    <location>
        <begin position="223"/>
        <end position="245"/>
    </location>
</feature>
<dbReference type="PRINTS" id="PR01988">
    <property type="entry name" value="EXPORTERBACE"/>
</dbReference>
<evidence type="ECO:0000256" key="2">
    <source>
        <dbReference type="ARBA" id="ARBA00022448"/>
    </source>
</evidence>